<protein>
    <submittedName>
        <fullName evidence="1">Uncharacterized protein</fullName>
    </submittedName>
</protein>
<proteinExistence type="predicted"/>
<feature type="non-terminal residue" evidence="1">
    <location>
        <position position="1"/>
    </location>
</feature>
<gene>
    <name evidence="1" type="ORF">METZ01_LOCUS449152</name>
</gene>
<accession>A0A382ZNP7</accession>
<reference evidence="1" key="1">
    <citation type="submission" date="2018-05" db="EMBL/GenBank/DDBJ databases">
        <authorList>
            <person name="Lanie J.A."/>
            <person name="Ng W.-L."/>
            <person name="Kazmierczak K.M."/>
            <person name="Andrzejewski T.M."/>
            <person name="Davidsen T.M."/>
            <person name="Wayne K.J."/>
            <person name="Tettelin H."/>
            <person name="Glass J.I."/>
            <person name="Rusch D."/>
            <person name="Podicherti R."/>
            <person name="Tsui H.-C.T."/>
            <person name="Winkler M.E."/>
        </authorList>
    </citation>
    <scope>NUCLEOTIDE SEQUENCE</scope>
</reference>
<name>A0A382ZNP7_9ZZZZ</name>
<organism evidence="1">
    <name type="scientific">marine metagenome</name>
    <dbReference type="NCBI Taxonomy" id="408172"/>
    <lineage>
        <taxon>unclassified sequences</taxon>
        <taxon>metagenomes</taxon>
        <taxon>ecological metagenomes</taxon>
    </lineage>
</organism>
<evidence type="ECO:0000313" key="1">
    <source>
        <dbReference type="EMBL" id="SVD96298.1"/>
    </source>
</evidence>
<sequence length="208" mass="22883">WNGSLKKINGTGKVILGHAPSGTFEKTLRKHGTFKSVFFEPFAIVYGTQGSDNSENEMLRSAKAIGYRFWRVGNGYSRILADSEVGPTFMAQYNLILLGSPSNNAVMADLLPQTPAVVDAEFIELDGLRVEGELSLAMVYPNPRYPEKMVAFFTGNSPDAERRALSFLPIYSGSGTPHYVIFGKEVKQYAWGGVRNAGFFNQDGKLDP</sequence>
<dbReference type="AlphaFoldDB" id="A0A382ZNP7"/>
<dbReference type="EMBL" id="UINC01184873">
    <property type="protein sequence ID" value="SVD96298.1"/>
    <property type="molecule type" value="Genomic_DNA"/>
</dbReference>